<dbReference type="SUPFAM" id="SSF51703">
    <property type="entry name" value="Cobalamin (vitamin B12)-dependent enzymes"/>
    <property type="match status" value="1"/>
</dbReference>
<dbReference type="InterPro" id="IPR016176">
    <property type="entry name" value="Cbl-dep_enz_cat"/>
</dbReference>
<reference evidence="2" key="1">
    <citation type="submission" date="2022-02" db="EMBL/GenBank/DDBJ databases">
        <title>Aestuariibaculum sp., a marine bacterium isolated from sediment in Guangxi.</title>
        <authorList>
            <person name="Ying J."/>
        </authorList>
    </citation>
    <scope>NUCLEOTIDE SEQUENCE</scope>
    <source>
        <strain evidence="2">L182</strain>
    </source>
</reference>
<comment type="caution">
    <text evidence="2">The sequence shown here is derived from an EMBL/GenBank/DDBJ whole genome shotgun (WGS) entry which is preliminary data.</text>
</comment>
<accession>A0ABS9RLC9</accession>
<evidence type="ECO:0000313" key="3">
    <source>
        <dbReference type="Proteomes" id="UP001156141"/>
    </source>
</evidence>
<protein>
    <submittedName>
        <fullName evidence="2">Methylmalonyl-CoA mutase subunit beta</fullName>
    </submittedName>
</protein>
<dbReference type="Gene3D" id="3.20.20.240">
    <property type="entry name" value="Methylmalonyl-CoA mutase"/>
    <property type="match status" value="1"/>
</dbReference>
<dbReference type="CDD" id="cd03677">
    <property type="entry name" value="MM_CoA_mutase_beta"/>
    <property type="match status" value="1"/>
</dbReference>
<evidence type="ECO:0000313" key="2">
    <source>
        <dbReference type="EMBL" id="MCH4553760.1"/>
    </source>
</evidence>
<evidence type="ECO:0000259" key="1">
    <source>
        <dbReference type="Pfam" id="PF01642"/>
    </source>
</evidence>
<dbReference type="Pfam" id="PF01642">
    <property type="entry name" value="MM_CoA_mutase"/>
    <property type="match status" value="1"/>
</dbReference>
<dbReference type="Proteomes" id="UP001156141">
    <property type="component" value="Unassembled WGS sequence"/>
</dbReference>
<gene>
    <name evidence="2" type="ORF">MKW35_14125</name>
</gene>
<keyword evidence="3" id="KW-1185">Reference proteome</keyword>
<feature type="domain" description="Methylmalonyl-CoA mutase alpha/beta chain catalytic" evidence="1">
    <location>
        <begin position="148"/>
        <end position="421"/>
    </location>
</feature>
<organism evidence="2 3">
    <name type="scientific">Aestuariibaculum lutulentum</name>
    <dbReference type="NCBI Taxonomy" id="2920935"/>
    <lineage>
        <taxon>Bacteria</taxon>
        <taxon>Pseudomonadati</taxon>
        <taxon>Bacteroidota</taxon>
        <taxon>Flavobacteriia</taxon>
        <taxon>Flavobacteriales</taxon>
        <taxon>Flavobacteriaceae</taxon>
    </lineage>
</organism>
<dbReference type="RefSeq" id="WP_240574933.1">
    <property type="nucleotide sequence ID" value="NZ_CP136709.1"/>
</dbReference>
<dbReference type="InterPro" id="IPR006099">
    <property type="entry name" value="MeMalonylCoA_mutase_a/b_cat"/>
</dbReference>
<proteinExistence type="predicted"/>
<dbReference type="EMBL" id="JAKVQD010000006">
    <property type="protein sequence ID" value="MCH4553760.1"/>
    <property type="molecule type" value="Genomic_DNA"/>
</dbReference>
<sequence>MTKGLFSEFDDVSTKQWKQKIQFELNGADYQTLVWHSNEDISVKPFYNADDLKDISQTSNTQATAWRICDTVFVYDAEKANKKALKSIHQGAESIKFIIPNHDISIDALLTDIDSEKVLLHFELHFFNSNFVKQLFNAVSDKKSFIHTDIIGKLAKTGNWFNNMNSDIDQFKSIAKQTNSFSINATLYQNAGANMVQQLAYALAHANEYLNILDEELTSESKQQTKVIFNIAVGSNYFFEIAKLRALRLLWETLASEYQVNSECHILATPSKRNKTVYDYNTNIIRSTTECMSSILGGANTICNLPYDSVFHKSNSFSERIARNQLLILKHESYFDKVNNPADGAYYMESLTNQLAEKALALFKDIEVNGGFLKQLKVGTIQRKIKESAQKEQEQFDNNKDILVGSNKYPNPEDKMKKELELYPFVKTHYRKTLIEPIIEKRLAESLEQKRLNNEN</sequence>
<dbReference type="PANTHER" id="PTHR48101">
    <property type="entry name" value="METHYLMALONYL-COA MUTASE, MITOCHONDRIAL-RELATED"/>
    <property type="match status" value="1"/>
</dbReference>
<dbReference type="PANTHER" id="PTHR48101:SF1">
    <property type="entry name" value="METHYLMALONYL-COA MUTASE, LARGE SUBUNIT"/>
    <property type="match status" value="1"/>
</dbReference>
<name>A0ABS9RLC9_9FLAO</name>